<evidence type="ECO:0000313" key="2">
    <source>
        <dbReference type="EnsemblMetazoa" id="XP_028142313.1"/>
    </source>
</evidence>
<dbReference type="PANTHER" id="PTHR21879:SF3">
    <property type="entry name" value="FI03378P"/>
    <property type="match status" value="1"/>
</dbReference>
<keyword evidence="3" id="KW-1185">Reference proteome</keyword>
<accession>A0A6P7GBV3</accession>
<dbReference type="KEGG" id="dvv:114336182"/>
<dbReference type="RefSeq" id="XP_028142313.1">
    <property type="nucleotide sequence ID" value="XM_028286512.1"/>
</dbReference>
<dbReference type="EnsemblMetazoa" id="XM_028286512.2">
    <property type="protein sequence ID" value="XP_028142313.1"/>
    <property type="gene ID" value="LOC114336182"/>
</dbReference>
<evidence type="ECO:0000313" key="3">
    <source>
        <dbReference type="Proteomes" id="UP001652700"/>
    </source>
</evidence>
<dbReference type="InParanoid" id="A0A6P7GBV3"/>
<organism evidence="4">
    <name type="scientific">Diabrotica virgifera virgifera</name>
    <name type="common">western corn rootworm</name>
    <dbReference type="NCBI Taxonomy" id="50390"/>
    <lineage>
        <taxon>Eukaryota</taxon>
        <taxon>Metazoa</taxon>
        <taxon>Ecdysozoa</taxon>
        <taxon>Arthropoda</taxon>
        <taxon>Hexapoda</taxon>
        <taxon>Insecta</taxon>
        <taxon>Pterygota</taxon>
        <taxon>Neoptera</taxon>
        <taxon>Endopterygota</taxon>
        <taxon>Coleoptera</taxon>
        <taxon>Polyphaga</taxon>
        <taxon>Cucujiformia</taxon>
        <taxon>Chrysomeloidea</taxon>
        <taxon>Chrysomelidae</taxon>
        <taxon>Galerucinae</taxon>
        <taxon>Diabroticina</taxon>
        <taxon>Diabroticites</taxon>
        <taxon>Diabrotica</taxon>
    </lineage>
</organism>
<dbReference type="PANTHER" id="PTHR21879">
    <property type="entry name" value="FI03362P-RELATED-RELATED"/>
    <property type="match status" value="1"/>
</dbReference>
<evidence type="ECO:0000256" key="1">
    <source>
        <dbReference type="SAM" id="SignalP"/>
    </source>
</evidence>
<reference evidence="4" key="1">
    <citation type="submission" date="2025-04" db="UniProtKB">
        <authorList>
            <consortium name="RefSeq"/>
        </authorList>
    </citation>
    <scope>IDENTIFICATION</scope>
    <source>
        <tissue evidence="4">Whole insect</tissue>
    </source>
</reference>
<dbReference type="OrthoDB" id="6630571at2759"/>
<feature type="chain" id="PRO_5027803694" evidence="1">
    <location>
        <begin position="22"/>
        <end position="290"/>
    </location>
</feature>
<dbReference type="AlphaFoldDB" id="A0A6P7GBV3"/>
<dbReference type="Pfam" id="PF07898">
    <property type="entry name" value="DUF1676"/>
    <property type="match status" value="1"/>
</dbReference>
<proteinExistence type="predicted"/>
<gene>
    <name evidence="4" type="primary">LOC114336182</name>
</gene>
<dbReference type="Proteomes" id="UP001652700">
    <property type="component" value="Unplaced"/>
</dbReference>
<protein>
    <submittedName>
        <fullName evidence="4">Uncharacterized protein LOC114336182</fullName>
    </submittedName>
</protein>
<feature type="signal peptide" evidence="1">
    <location>
        <begin position="1"/>
        <end position="21"/>
    </location>
</feature>
<keyword evidence="1" id="KW-0732">Signal</keyword>
<evidence type="ECO:0000313" key="4">
    <source>
        <dbReference type="RefSeq" id="XP_028142313.1"/>
    </source>
</evidence>
<name>A0A6P7GBV3_DIAVI</name>
<reference evidence="2" key="2">
    <citation type="submission" date="2025-05" db="UniProtKB">
        <authorList>
            <consortium name="EnsemblMetazoa"/>
        </authorList>
    </citation>
    <scope>IDENTIFICATION</scope>
</reference>
<dbReference type="GO" id="GO:0016020">
    <property type="term" value="C:membrane"/>
    <property type="evidence" value="ECO:0007669"/>
    <property type="project" value="TreeGrafter"/>
</dbReference>
<dbReference type="InterPro" id="IPR012464">
    <property type="entry name" value="DUF1676"/>
</dbReference>
<dbReference type="GeneID" id="114336182"/>
<sequence length="290" mass="31297">MNCKVICVVLSGLFLFEAALASPVVDDSTNNHINSVHPEKSTIEESLFKKLNVKCSNQDISSCMMLKLVNYFNRLLKKSYIELGDIEITQTSTETVNVESSRGLNEVEKMGEEEQLYEVLMNKAFNFIKTRSLKWKVLDGADLVLAGGSDKDGSLNLGLSLKPNTAGIEEGRKKKNKDGGMNALMAAAVMKIGLLKALAFKALVLLVGKALLVSKLALVLASIIGLKKLLSGGEKHVTYEVVAQPHHEHHVEHSHSGGGFDAHGGGGGWGRNFDAQAAQNLAYSAHVPSN</sequence>